<dbReference type="EMBL" id="QNZM01000052">
    <property type="protein sequence ID" value="RTZ82223.1"/>
    <property type="molecule type" value="Genomic_DNA"/>
</dbReference>
<proteinExistence type="predicted"/>
<protein>
    <submittedName>
        <fullName evidence="1">Uncharacterized protein</fullName>
    </submittedName>
</protein>
<dbReference type="AlphaFoldDB" id="A0A432GGJ1"/>
<feature type="non-terminal residue" evidence="1">
    <location>
        <position position="1"/>
    </location>
</feature>
<gene>
    <name evidence="1" type="ORF">DSY98_01320</name>
</gene>
<evidence type="ECO:0000313" key="1">
    <source>
        <dbReference type="EMBL" id="RTZ82223.1"/>
    </source>
</evidence>
<comment type="caution">
    <text evidence="1">The sequence shown here is derived from an EMBL/GenBank/DDBJ whole genome shotgun (WGS) entry which is preliminary data.</text>
</comment>
<name>A0A432GGJ1_9DELT</name>
<accession>A0A432GGJ1</accession>
<evidence type="ECO:0000313" key="2">
    <source>
        <dbReference type="Proteomes" id="UP000286732"/>
    </source>
</evidence>
<sequence>TRAEFFKPHERPTQFGIIPNIDRNMLLKFIEDVYPDTDKIIKSINIKLVDYYMALLDGIVLAAKIADRYYEFKEQEKEFTLADLYRVERIHYYDNSYNMAYIPERFENFLRPLIHDSRAPAMRTG</sequence>
<dbReference type="Proteomes" id="UP000286732">
    <property type="component" value="Unassembled WGS sequence"/>
</dbReference>
<reference evidence="1 2" key="1">
    <citation type="submission" date="2018-06" db="EMBL/GenBank/DDBJ databases">
        <title>Combined omics and stable isotope probing to characterize newly discovered Mariana Back-Arc vent microbial communities.</title>
        <authorList>
            <person name="Trembath-Reichert E."/>
            <person name="Huber J.A."/>
        </authorList>
    </citation>
    <scope>NUCLEOTIDE SEQUENCE [LARGE SCALE GENOMIC DNA]</scope>
    <source>
        <strain evidence="1">MAG 63_2</strain>
    </source>
</reference>
<organism evidence="1 2">
    <name type="scientific">SAR324 cluster bacterium</name>
    <dbReference type="NCBI Taxonomy" id="2024889"/>
    <lineage>
        <taxon>Bacteria</taxon>
        <taxon>Deltaproteobacteria</taxon>
        <taxon>SAR324 cluster</taxon>
    </lineage>
</organism>